<dbReference type="Proteomes" id="UP000008948">
    <property type="component" value="Unassembled WGS sequence"/>
</dbReference>
<comment type="caution">
    <text evidence="8">The sequence shown here is derived from an EMBL/GenBank/DDBJ whole genome shotgun (WGS) entry which is preliminary data.</text>
</comment>
<keyword evidence="4" id="KW-1003">Cell membrane</keyword>
<evidence type="ECO:0000256" key="2">
    <source>
        <dbReference type="ARBA" id="ARBA00010270"/>
    </source>
</evidence>
<gene>
    <name evidence="8" type="ORF">MEI_01171</name>
</gene>
<reference evidence="8 9" key="1">
    <citation type="submission" date="2012-03" db="EMBL/GenBank/DDBJ databases">
        <title>The Genome Sequence of Bartonella vinsonii subsp. arupensis str. Pm136co.</title>
        <authorList>
            <consortium name="The Broad Institute Genome Sequencing Platform"/>
            <consortium name="The Broad Institute Genome Sequencing Center for Infectious Disease"/>
            <person name="Feldgarden M."/>
            <person name="Kirby J."/>
            <person name="Kosoy M."/>
            <person name="Birtles R."/>
            <person name="Probert W.S."/>
            <person name="Chiaraviglio L."/>
            <person name="Young S.K."/>
            <person name="Zeng Q."/>
            <person name="Gargeya S."/>
            <person name="Fitzgerald M."/>
            <person name="Haas B."/>
            <person name="Abouelleil A."/>
            <person name="Alvarado L."/>
            <person name="Arachchi H.M."/>
            <person name="Berlin A."/>
            <person name="Chapman S.B."/>
            <person name="Gearin G."/>
            <person name="Goldberg J."/>
            <person name="Griggs A."/>
            <person name="Gujja S."/>
            <person name="Hansen M."/>
            <person name="Heiman D."/>
            <person name="Howarth C."/>
            <person name="Larimer J."/>
            <person name="Lui A."/>
            <person name="MacDonald P.J.P."/>
            <person name="McCowen C."/>
            <person name="Montmayeur A."/>
            <person name="Murphy C."/>
            <person name="Neiman D."/>
            <person name="Pearson M."/>
            <person name="Priest M."/>
            <person name="Roberts A."/>
            <person name="Saif S."/>
            <person name="Shea T."/>
            <person name="Sisk P."/>
            <person name="Stolte C."/>
            <person name="Sykes S."/>
            <person name="Wortman J."/>
            <person name="Nusbaum C."/>
            <person name="Birren B."/>
        </authorList>
    </citation>
    <scope>NUCLEOTIDE SEQUENCE [LARGE SCALE GENOMIC DNA]</scope>
    <source>
        <strain evidence="8 9">Pm136co</strain>
    </source>
</reference>
<keyword evidence="5" id="KW-0430">Lectin</keyword>
<evidence type="ECO:0000256" key="3">
    <source>
        <dbReference type="ARBA" id="ARBA00020552"/>
    </source>
</evidence>
<comment type="function">
    <text evidence="6">Has immunoglobulin-binding and hemagglutination properties, and can bind to mannose. Essential for virulence. May be involved in LPS biosynthesis or polysaccharide transport.</text>
</comment>
<evidence type="ECO:0000313" key="8">
    <source>
        <dbReference type="EMBL" id="EJF97477.1"/>
    </source>
</evidence>
<dbReference type="EMBL" id="AIMH01000035">
    <property type="protein sequence ID" value="EJF97477.1"/>
    <property type="molecule type" value="Genomic_DNA"/>
</dbReference>
<keyword evidence="9" id="KW-1185">Reference proteome</keyword>
<evidence type="ECO:0000256" key="5">
    <source>
        <dbReference type="ARBA" id="ARBA00022734"/>
    </source>
</evidence>
<dbReference type="InterPro" id="IPR012413">
    <property type="entry name" value="BA14K"/>
</dbReference>
<feature type="region of interest" description="Disordered" evidence="7">
    <location>
        <begin position="58"/>
        <end position="96"/>
    </location>
</feature>
<evidence type="ECO:0000256" key="6">
    <source>
        <dbReference type="ARBA" id="ARBA00025321"/>
    </source>
</evidence>
<evidence type="ECO:0000256" key="1">
    <source>
        <dbReference type="ARBA" id="ARBA00004167"/>
    </source>
</evidence>
<keyword evidence="4" id="KW-0472">Membrane</keyword>
<comment type="subcellular location">
    <subcellularLocation>
        <location evidence="1">Membrane</location>
        <topology evidence="1">Single-pass membrane protein</topology>
    </subcellularLocation>
</comment>
<feature type="compositionally biased region" description="Low complexity" evidence="7">
    <location>
        <begin position="65"/>
        <end position="78"/>
    </location>
</feature>
<dbReference type="Pfam" id="PF07886">
    <property type="entry name" value="BA14K"/>
    <property type="match status" value="1"/>
</dbReference>
<protein>
    <recommendedName>
        <fullName evidence="3">Lectin-like protein BA14k</fullName>
    </recommendedName>
</protein>
<evidence type="ECO:0000256" key="7">
    <source>
        <dbReference type="SAM" id="MobiDB-lite"/>
    </source>
</evidence>
<dbReference type="RefSeq" id="WP_004863326.1">
    <property type="nucleotide sequence ID" value="NZ_JH725045.1"/>
</dbReference>
<proteinExistence type="inferred from homology"/>
<evidence type="ECO:0000256" key="4">
    <source>
        <dbReference type="ARBA" id="ARBA00022475"/>
    </source>
</evidence>
<comment type="similarity">
    <text evidence="2">Belongs to the BA14k family.</text>
</comment>
<sequence length="242" mass="27506">MQKVIRLTVLSAISTASVLMPLETTLADMSWTNGDHISREIDRRMQSVNRRIDDTMRNMWAGTPSHNSSIRSNHSSSHATLQKSHPFHSSVKHHHHHNVNHVGHRRTEQSHYHVERKTHHYVERHTTTQRNVHVNSGNSGEALVVGVLGLAAAAVLGKMLTKSEQPKIIYQTPPQNKIIYQNSPQKQVIYNVQPSVQNLPLDQASKAKWLEYCTKKYRSFNPKTGTFRGHDGLDHPCYAPID</sequence>
<name>A0ABP2QRR3_BARVI</name>
<organism evidence="8 9">
    <name type="scientific">Bartonella vinsonii subsp. arupensis Pm136co</name>
    <dbReference type="NCBI Taxonomy" id="1094561"/>
    <lineage>
        <taxon>Bacteria</taxon>
        <taxon>Pseudomonadati</taxon>
        <taxon>Pseudomonadota</taxon>
        <taxon>Alphaproteobacteria</taxon>
        <taxon>Hyphomicrobiales</taxon>
        <taxon>Bartonellaceae</taxon>
        <taxon>Bartonella</taxon>
    </lineage>
</organism>
<accession>A0ABP2QRR3</accession>
<evidence type="ECO:0000313" key="9">
    <source>
        <dbReference type="Proteomes" id="UP000008948"/>
    </source>
</evidence>